<evidence type="ECO:0000313" key="2">
    <source>
        <dbReference type="EMBL" id="OAK54375.1"/>
    </source>
</evidence>
<dbReference type="Pfam" id="PF12697">
    <property type="entry name" value="Abhydrolase_6"/>
    <property type="match status" value="1"/>
</dbReference>
<dbReference type="EMBL" id="LVHI01000012">
    <property type="protein sequence ID" value="OAK54375.1"/>
    <property type="molecule type" value="Genomic_DNA"/>
</dbReference>
<organism evidence="2 3">
    <name type="scientific">Rhodococcoides kyotonense</name>
    <dbReference type="NCBI Taxonomy" id="398843"/>
    <lineage>
        <taxon>Bacteria</taxon>
        <taxon>Bacillati</taxon>
        <taxon>Actinomycetota</taxon>
        <taxon>Actinomycetes</taxon>
        <taxon>Mycobacteriales</taxon>
        <taxon>Nocardiaceae</taxon>
        <taxon>Rhodococcoides</taxon>
    </lineage>
</organism>
<dbReference type="InterPro" id="IPR000073">
    <property type="entry name" value="AB_hydrolase_1"/>
</dbReference>
<dbReference type="Proteomes" id="UP000077519">
    <property type="component" value="Unassembled WGS sequence"/>
</dbReference>
<dbReference type="InterPro" id="IPR029058">
    <property type="entry name" value="AB_hydrolase_fold"/>
</dbReference>
<reference evidence="2 3" key="1">
    <citation type="submission" date="2016-03" db="EMBL/GenBank/DDBJ databases">
        <title>Genome sequence of Rhodococcus kyotonensis KB10.</title>
        <authorList>
            <person name="Jeong H."/>
            <person name="Hong C.E."/>
            <person name="Jo S.H."/>
            <person name="Park J.M."/>
        </authorList>
    </citation>
    <scope>NUCLEOTIDE SEQUENCE [LARGE SCALE GENOMIC DNA]</scope>
    <source>
        <strain evidence="2 3">KB10</strain>
    </source>
</reference>
<comment type="caution">
    <text evidence="2">The sequence shown here is derived from an EMBL/GenBank/DDBJ whole genome shotgun (WGS) entry which is preliminary data.</text>
</comment>
<dbReference type="GO" id="GO:0003824">
    <property type="term" value="F:catalytic activity"/>
    <property type="evidence" value="ECO:0007669"/>
    <property type="project" value="UniProtKB-ARBA"/>
</dbReference>
<dbReference type="SUPFAM" id="SSF53474">
    <property type="entry name" value="alpha/beta-Hydrolases"/>
    <property type="match status" value="1"/>
</dbReference>
<dbReference type="Gene3D" id="3.40.50.1820">
    <property type="entry name" value="alpha/beta hydrolase"/>
    <property type="match status" value="1"/>
</dbReference>
<gene>
    <name evidence="2" type="ORF">A3K89_03015</name>
</gene>
<dbReference type="RefSeq" id="WP_068424464.1">
    <property type="nucleotide sequence ID" value="NZ_LVHI01000012.1"/>
</dbReference>
<keyword evidence="3" id="KW-1185">Reference proteome</keyword>
<evidence type="ECO:0000259" key="1">
    <source>
        <dbReference type="Pfam" id="PF12697"/>
    </source>
</evidence>
<sequence>MTWATHAVVLPGTGSDAVFARDAFSPALETMGTVTSAIDPDPRRVVAGYEDALDDAARRHGRIIVGGISIGAAVALSWARRHPESIVGVLAALPPWLGEPGDAPAALSARFTSARLGESGLDDVTAAMVASTPGWLSATLTRSWASQWPDLPLALNEAASYAAPTIDDLRRTFVPTAIVAAVDDPVHPRAVADTWHTALPTSSLATITLDDIGRDAGILGIRTVSALSSLLT</sequence>
<dbReference type="AlphaFoldDB" id="A0A177YFY0"/>
<feature type="domain" description="AB hydrolase-1" evidence="1">
    <location>
        <begin position="5"/>
        <end position="195"/>
    </location>
</feature>
<evidence type="ECO:0000313" key="3">
    <source>
        <dbReference type="Proteomes" id="UP000077519"/>
    </source>
</evidence>
<proteinExistence type="predicted"/>
<protein>
    <recommendedName>
        <fullName evidence="1">AB hydrolase-1 domain-containing protein</fullName>
    </recommendedName>
</protein>
<name>A0A177YFY0_9NOCA</name>
<accession>A0A177YFY0</accession>